<dbReference type="HAMAP" id="MF_02087">
    <property type="entry name" value="PLP_homeostasis"/>
    <property type="match status" value="1"/>
</dbReference>
<name>A0ABP0K7L0_9DINO</name>
<dbReference type="EMBL" id="CAXAMN010007779">
    <property type="protein sequence ID" value="CAK9022786.1"/>
    <property type="molecule type" value="Genomic_DNA"/>
</dbReference>
<organism evidence="6 7">
    <name type="scientific">Durusdinium trenchii</name>
    <dbReference type="NCBI Taxonomy" id="1381693"/>
    <lineage>
        <taxon>Eukaryota</taxon>
        <taxon>Sar</taxon>
        <taxon>Alveolata</taxon>
        <taxon>Dinophyceae</taxon>
        <taxon>Suessiales</taxon>
        <taxon>Symbiodiniaceae</taxon>
        <taxon>Durusdinium</taxon>
    </lineage>
</organism>
<keyword evidence="3" id="KW-0175">Coiled coil</keyword>
<accession>A0ABP0K7L0</accession>
<dbReference type="PROSITE" id="PS01211">
    <property type="entry name" value="UPF0001"/>
    <property type="match status" value="1"/>
</dbReference>
<dbReference type="Proteomes" id="UP001642484">
    <property type="component" value="Unassembled WGS sequence"/>
</dbReference>
<comment type="caution">
    <text evidence="6">The sequence shown here is derived from an EMBL/GenBank/DDBJ whole genome shotgun (WGS) entry which is preliminary data.</text>
</comment>
<keyword evidence="1 2" id="KW-0663">Pyridoxal phosphate</keyword>
<dbReference type="InterPro" id="IPR001608">
    <property type="entry name" value="Ala_racemase_N"/>
</dbReference>
<evidence type="ECO:0000259" key="5">
    <source>
        <dbReference type="Pfam" id="PF01168"/>
    </source>
</evidence>
<feature type="domain" description="Alanine racemase N-terminal" evidence="5">
    <location>
        <begin position="657"/>
        <end position="859"/>
    </location>
</feature>
<evidence type="ECO:0000313" key="7">
    <source>
        <dbReference type="Proteomes" id="UP001642484"/>
    </source>
</evidence>
<keyword evidence="7" id="KW-1185">Reference proteome</keyword>
<dbReference type="Gene3D" id="3.20.20.10">
    <property type="entry name" value="Alanine racemase"/>
    <property type="match status" value="1"/>
</dbReference>
<comment type="similarity">
    <text evidence="2">Belongs to the pyridoxal phosphate-binding protein YggS/PROSC family.</text>
</comment>
<feature type="coiled-coil region" evidence="3">
    <location>
        <begin position="8"/>
        <end position="50"/>
    </location>
</feature>
<reference evidence="6 7" key="1">
    <citation type="submission" date="2024-02" db="EMBL/GenBank/DDBJ databases">
        <authorList>
            <person name="Chen Y."/>
            <person name="Shah S."/>
            <person name="Dougan E. K."/>
            <person name="Thang M."/>
            <person name="Chan C."/>
        </authorList>
    </citation>
    <scope>NUCLEOTIDE SEQUENCE [LARGE SCALE GENOMIC DNA]</scope>
</reference>
<evidence type="ECO:0000256" key="1">
    <source>
        <dbReference type="ARBA" id="ARBA00022898"/>
    </source>
</evidence>
<evidence type="ECO:0000313" key="6">
    <source>
        <dbReference type="EMBL" id="CAK9022786.1"/>
    </source>
</evidence>
<feature type="compositionally biased region" description="Basic and acidic residues" evidence="4">
    <location>
        <begin position="370"/>
        <end position="381"/>
    </location>
</feature>
<dbReference type="Pfam" id="PF01168">
    <property type="entry name" value="Ala_racemase_N"/>
    <property type="match status" value="1"/>
</dbReference>
<feature type="region of interest" description="Disordered" evidence="4">
    <location>
        <begin position="337"/>
        <end position="385"/>
    </location>
</feature>
<dbReference type="InterPro" id="IPR029066">
    <property type="entry name" value="PLP-binding_barrel"/>
</dbReference>
<comment type="function">
    <text evidence="2">Pyridoxal 5'-phosphate (PLP)-binding protein, which may be involved in intracellular homeostatic regulation of pyridoxal 5'-phosphate (PLP), the active form of vitamin B6.</text>
</comment>
<feature type="compositionally biased region" description="Basic and acidic residues" evidence="4">
    <location>
        <begin position="337"/>
        <end position="363"/>
    </location>
</feature>
<gene>
    <name evidence="6" type="ORF">CCMP2556_LOCUS14977</name>
</gene>
<sequence length="862" mass="95631">MQQANKAQEYVQNDMTEFQQAMEQAQQRLKTELQSRLEESRAALEKQTRSLCVLQHSRQEGHGVVGFGFGSAPEWCIEDQRFGSLEVDFGRKLEHSSHDTAAKLSGAKRSCAECGNCASREGLEESVRWFSLNNSQFTRQANERDRAIGKIMQDPKDIEHAIEGMKRELAKEQCGPAMCWPLRSDQPVVEVNMAAHSATSAVEATKEALQEQAKQKEELLKNFDTWKLEALEEAARRVLEAQEVAVGDLMKTMDRHRYQTKEDTLKTREELLQVMTSNNNLFDGKVVDLQQRLQLLAMEAGRSLGDLNGDLERLRRGDSTLQESTLDLTLPGLRDLRGAVTDEQKRRHQEAQRLGERLQEPGEGRLSQYQERRFPPGDESGRPVPKFGRAVGEAALVDDLDEPSHEEKVSFTVLDGLKGCEVCYVVRDSPKIVVLHCVLWRIGASGCVARDRMRAALQQGHLQEMEQKVDKLVHTLHTPSGHETASFSAPGPLHSRDAWREQFRSALRLGGRGWKSMDEIVPWRGGKPPEDVLSGPEERLQLREEGLADHSSLSERLPLPERAGDCELGPAALATARVEWNRGRAQATQVGLALLAGGPLRLRFGLLGRPLPTVSVAVLAAVWACNLLPKVFSVSESLRSVRARIAAAGRRGSQREMLQRVRLIAVSKFIPSDLVKEAHDAGQVDFGENYVQELLEKSATLPQTIRWHFIGRLQSNKVKKLLDVPNLVSIETVDSAALAERIAAAATHREQVLDLSIQVDTSNEATKGGVSPDAALPLAEHVAALSPHVRLAGLMTIGAPGDLSAFERLHQLRHRIAQQLQVVEEELQLSMGMSGDFEEAIKRGATSVRVGTSIFGTRPPKE</sequence>
<dbReference type="NCBIfam" id="TIGR00044">
    <property type="entry name" value="YggS family pyridoxal phosphate-dependent enzyme"/>
    <property type="match status" value="1"/>
</dbReference>
<evidence type="ECO:0000256" key="3">
    <source>
        <dbReference type="SAM" id="Coils"/>
    </source>
</evidence>
<feature type="modified residue" description="N6-(pyridoxal phosphate)lysine" evidence="2">
    <location>
        <position position="668"/>
    </location>
</feature>
<evidence type="ECO:0000256" key="4">
    <source>
        <dbReference type="SAM" id="MobiDB-lite"/>
    </source>
</evidence>
<evidence type="ECO:0000256" key="2">
    <source>
        <dbReference type="HAMAP-Rule" id="MF_03225"/>
    </source>
</evidence>
<dbReference type="InterPro" id="IPR011078">
    <property type="entry name" value="PyrdxlP_homeostasis"/>
</dbReference>
<proteinExistence type="inferred from homology"/>
<feature type="coiled-coil region" evidence="3">
    <location>
        <begin position="199"/>
        <end position="229"/>
    </location>
</feature>
<dbReference type="SUPFAM" id="SSF51419">
    <property type="entry name" value="PLP-binding barrel"/>
    <property type="match status" value="1"/>
</dbReference>
<dbReference type="PANTHER" id="PTHR10146">
    <property type="entry name" value="PROLINE SYNTHETASE CO-TRANSCRIBED BACTERIAL HOMOLOG PROTEIN"/>
    <property type="match status" value="1"/>
</dbReference>
<dbReference type="PANTHER" id="PTHR10146:SF14">
    <property type="entry name" value="PYRIDOXAL PHOSPHATE HOMEOSTASIS PROTEIN"/>
    <property type="match status" value="1"/>
</dbReference>
<protein>
    <recommendedName>
        <fullName evidence="2">Pyridoxal phosphate homeostasis protein</fullName>
        <shortName evidence="2">PLP homeostasis protein</shortName>
    </recommendedName>
</protein>